<dbReference type="EMBL" id="KN880879">
    <property type="protein sequence ID" value="KIY61747.1"/>
    <property type="molecule type" value="Genomic_DNA"/>
</dbReference>
<dbReference type="STRING" id="1314674.A0A0D7AU77"/>
<protein>
    <submittedName>
        <fullName evidence="3">Galactose oxidase</fullName>
    </submittedName>
</protein>
<dbReference type="OrthoDB" id="10251809at2759"/>
<keyword evidence="2" id="KW-0677">Repeat</keyword>
<keyword evidence="4" id="KW-1185">Reference proteome</keyword>
<proteinExistence type="predicted"/>
<dbReference type="InterPro" id="IPR015915">
    <property type="entry name" value="Kelch-typ_b-propeller"/>
</dbReference>
<dbReference type="AlphaFoldDB" id="A0A0D7AU77"/>
<dbReference type="PANTHER" id="PTHR46093:SF18">
    <property type="entry name" value="FIBRONECTIN TYPE-III DOMAIN-CONTAINING PROTEIN"/>
    <property type="match status" value="1"/>
</dbReference>
<dbReference type="Pfam" id="PF24681">
    <property type="entry name" value="Kelch_KLHDC2_KLHL20_DRC7"/>
    <property type="match status" value="1"/>
</dbReference>
<evidence type="ECO:0000313" key="4">
    <source>
        <dbReference type="Proteomes" id="UP000054007"/>
    </source>
</evidence>
<gene>
    <name evidence="3" type="ORF">CYLTODRAFT_362412</name>
</gene>
<dbReference type="PANTHER" id="PTHR46093">
    <property type="entry name" value="ACYL-COA-BINDING DOMAIN-CONTAINING PROTEIN 5"/>
    <property type="match status" value="1"/>
</dbReference>
<sequence>MPRMRSTPRLPVEKDADDAPSAEMYWSKAPVYGVLPQRNMRGHTVNLLDTTAWVFGGCDDKDTAGDLYCFDIETMQWSHPETLGEAPPASRAHTCNLVDKKLVVYGGGQGGNYYDCVYVFDTITRRWSRPSVSGEKPPCRRAHTAVVYQKKIWIFGGGNGMTALNDVWTLDVSNTDKMRWEHIKTRGKRRPTPRGYHTANLTGHHMVIVGGSDGADCFSEIWFLNLESLEWTLIDLPENESFKRLSHTATQVGTYVFIQGGHDGAEYTADTKCFSLVNLQYEHRQVCGRPPSQRGYHVCVLADSRLFFFGGYNGAQAFDDVHIIDLAGSAFLPQVTSFEIDVA</sequence>
<dbReference type="Gene3D" id="2.120.10.80">
    <property type="entry name" value="Kelch-type beta propeller"/>
    <property type="match status" value="2"/>
</dbReference>
<evidence type="ECO:0000256" key="2">
    <source>
        <dbReference type="ARBA" id="ARBA00022737"/>
    </source>
</evidence>
<accession>A0A0D7AU77</accession>
<dbReference type="SUPFAM" id="SSF117281">
    <property type="entry name" value="Kelch motif"/>
    <property type="match status" value="1"/>
</dbReference>
<dbReference type="Proteomes" id="UP000054007">
    <property type="component" value="Unassembled WGS sequence"/>
</dbReference>
<evidence type="ECO:0000256" key="1">
    <source>
        <dbReference type="ARBA" id="ARBA00022441"/>
    </source>
</evidence>
<name>A0A0D7AU77_9AGAR</name>
<keyword evidence="1" id="KW-0880">Kelch repeat</keyword>
<organism evidence="3 4">
    <name type="scientific">Cylindrobasidium torrendii FP15055 ss-10</name>
    <dbReference type="NCBI Taxonomy" id="1314674"/>
    <lineage>
        <taxon>Eukaryota</taxon>
        <taxon>Fungi</taxon>
        <taxon>Dikarya</taxon>
        <taxon>Basidiomycota</taxon>
        <taxon>Agaricomycotina</taxon>
        <taxon>Agaricomycetes</taxon>
        <taxon>Agaricomycetidae</taxon>
        <taxon>Agaricales</taxon>
        <taxon>Marasmiineae</taxon>
        <taxon>Physalacriaceae</taxon>
        <taxon>Cylindrobasidium</taxon>
    </lineage>
</organism>
<reference evidence="3 4" key="1">
    <citation type="journal article" date="2015" name="Fungal Genet. Biol.">
        <title>Evolution of novel wood decay mechanisms in Agaricales revealed by the genome sequences of Fistulina hepatica and Cylindrobasidium torrendii.</title>
        <authorList>
            <person name="Floudas D."/>
            <person name="Held B.W."/>
            <person name="Riley R."/>
            <person name="Nagy L.G."/>
            <person name="Koehler G."/>
            <person name="Ransdell A.S."/>
            <person name="Younus H."/>
            <person name="Chow J."/>
            <person name="Chiniquy J."/>
            <person name="Lipzen A."/>
            <person name="Tritt A."/>
            <person name="Sun H."/>
            <person name="Haridas S."/>
            <person name="LaButti K."/>
            <person name="Ohm R.A."/>
            <person name="Kues U."/>
            <person name="Blanchette R.A."/>
            <person name="Grigoriev I.V."/>
            <person name="Minto R.E."/>
            <person name="Hibbett D.S."/>
        </authorList>
    </citation>
    <scope>NUCLEOTIDE SEQUENCE [LARGE SCALE GENOMIC DNA]</scope>
    <source>
        <strain evidence="3 4">FP15055 ss-10</strain>
    </source>
</reference>
<evidence type="ECO:0000313" key="3">
    <source>
        <dbReference type="EMBL" id="KIY61747.1"/>
    </source>
</evidence>